<proteinExistence type="predicted"/>
<dbReference type="AlphaFoldDB" id="A0A014ML70"/>
<protein>
    <recommendedName>
        <fullName evidence="3">Plasmid recombination enzyme</fullName>
    </recommendedName>
</protein>
<evidence type="ECO:0008006" key="3">
    <source>
        <dbReference type="Google" id="ProtNLM"/>
    </source>
</evidence>
<dbReference type="Proteomes" id="UP000020766">
    <property type="component" value="Unassembled WGS sequence"/>
</dbReference>
<sequence>MDRRTRPANLLVRFAKLKGPTAALRAARHNLRELALTPNITPGQQHLNRVLLGQQTADAVNAAYKAQLEAAGIDKLRVDAVRLIEALVSLPVGIHDEESAYFQAALDWMATEFGGTNLLSAVVHKDESAQHMHVLIVPLVHGRMQGSDLLGGKAQLRARLARFEQAMQPHAAALGLQDHSEMALTAEQMAGEVIRALQHRKDPMWESCVAQLLRNCIEEAPQQFYAALAPTLGHADTLSPPRPRCRPKRTKTMAEIFTKPITKLRGAAAERYRQSPEYQRAHITAPARPKPAASAAGARAISEATCSSSPPANVQVTLKLPTLPKRTLCSVGFAGAGPTWPIHTSIGILTTPQSAFQASISRVRAAPIPSWPAAKSPQPTPQRTSWLVAPDLLNSVLLKWWLLHARVP</sequence>
<dbReference type="InterPro" id="IPR001668">
    <property type="entry name" value="Mob_Pre"/>
</dbReference>
<reference evidence="1 2" key="1">
    <citation type="submission" date="2014-01" db="EMBL/GenBank/DDBJ databases">
        <title>Interspecies Systems Biology Uncovers Metabolites Affecting C. elegans Gene Expression and Life History Traits.</title>
        <authorList>
            <person name="Watson E."/>
            <person name="Macneil L.T."/>
            <person name="Ritter A.D."/>
            <person name="Yilmaz L.S."/>
            <person name="Rosebrock A.P."/>
            <person name="Caudy A.A."/>
            <person name="Walhout A.J."/>
        </authorList>
    </citation>
    <scope>NUCLEOTIDE SEQUENCE [LARGE SCALE GENOMIC DNA]</scope>
    <source>
        <strain evidence="1 2">DA1877</strain>
    </source>
</reference>
<name>A0A014ML70_9BURK</name>
<dbReference type="GO" id="GO:0003677">
    <property type="term" value="F:DNA binding"/>
    <property type="evidence" value="ECO:0007669"/>
    <property type="project" value="InterPro"/>
</dbReference>
<dbReference type="Gene3D" id="3.30.930.30">
    <property type="match status" value="1"/>
</dbReference>
<dbReference type="CDD" id="cd17242">
    <property type="entry name" value="MobM_relaxase"/>
    <property type="match status" value="1"/>
</dbReference>
<dbReference type="GO" id="GO:0006310">
    <property type="term" value="P:DNA recombination"/>
    <property type="evidence" value="ECO:0007669"/>
    <property type="project" value="InterPro"/>
</dbReference>
<keyword evidence="2" id="KW-1185">Reference proteome</keyword>
<organism evidence="1 2">
    <name type="scientific">Comamonas aquatica DA1877</name>
    <dbReference type="NCBI Taxonomy" id="1457173"/>
    <lineage>
        <taxon>Bacteria</taxon>
        <taxon>Pseudomonadati</taxon>
        <taxon>Pseudomonadota</taxon>
        <taxon>Betaproteobacteria</taxon>
        <taxon>Burkholderiales</taxon>
        <taxon>Comamonadaceae</taxon>
        <taxon>Comamonas</taxon>
    </lineage>
</organism>
<dbReference type="RefSeq" id="WP_043386858.1">
    <property type="nucleotide sequence ID" value="NZ_JBOK01000025.1"/>
</dbReference>
<dbReference type="Pfam" id="PF01076">
    <property type="entry name" value="Mob_Pre"/>
    <property type="match status" value="1"/>
</dbReference>
<evidence type="ECO:0000313" key="1">
    <source>
        <dbReference type="EMBL" id="EXU78864.1"/>
    </source>
</evidence>
<comment type="caution">
    <text evidence="1">The sequence shown here is derived from an EMBL/GenBank/DDBJ whole genome shotgun (WGS) entry which is preliminary data.</text>
</comment>
<dbReference type="STRING" id="225991.MA05_11305"/>
<evidence type="ECO:0000313" key="2">
    <source>
        <dbReference type="Proteomes" id="UP000020766"/>
    </source>
</evidence>
<accession>A0A014ML70</accession>
<dbReference type="EMBL" id="JBOK01000025">
    <property type="protein sequence ID" value="EXU78864.1"/>
    <property type="molecule type" value="Genomic_DNA"/>
</dbReference>
<gene>
    <name evidence="1" type="ORF">AX13_09270</name>
</gene>